<protein>
    <submittedName>
        <fullName evidence="1">Uncharacterized protein</fullName>
    </submittedName>
</protein>
<keyword evidence="2" id="KW-1185">Reference proteome</keyword>
<reference evidence="1" key="1">
    <citation type="submission" date="2020-12" db="EMBL/GenBank/DDBJ databases">
        <title>Sedimentitalea sp. nov., isolated from sand in Incheon.</title>
        <authorList>
            <person name="Kim W."/>
        </authorList>
    </citation>
    <scope>NUCLEOTIDE SEQUENCE</scope>
    <source>
        <strain evidence="1">CAU 1593</strain>
    </source>
</reference>
<organism evidence="1 2">
    <name type="scientific">Sedimentitalea arenosa</name>
    <dbReference type="NCBI Taxonomy" id="2798803"/>
    <lineage>
        <taxon>Bacteria</taxon>
        <taxon>Pseudomonadati</taxon>
        <taxon>Pseudomonadota</taxon>
        <taxon>Alphaproteobacteria</taxon>
        <taxon>Rhodobacterales</taxon>
        <taxon>Paracoccaceae</taxon>
        <taxon>Sedimentitalea</taxon>
    </lineage>
</organism>
<sequence length="201" mass="22669">MIAETQDIERPPLTMPEREAALLEACYRDADNILEYGAGGSTVLAAELSGKHITSVESDRRWVRRMRRWFALTPPAQGSSVELVWANIGATSDWGHPSDDTAWRRFADYPLGIWKRKGLPHPDVVLVDGRFRVGCALATAFNITRPVTLLFDDYTRHNGYRQVEGFIGVPEMTGRMARFRVEPAAIPADRLLQIVKFMSRP</sequence>
<dbReference type="AlphaFoldDB" id="A0A8J7IJI2"/>
<name>A0A8J7IJI2_9RHOB</name>
<gene>
    <name evidence="1" type="ORF">JF290_03705</name>
</gene>
<dbReference type="RefSeq" id="WP_199023398.1">
    <property type="nucleotide sequence ID" value="NZ_JAELVR010000002.1"/>
</dbReference>
<proteinExistence type="predicted"/>
<accession>A0A8J7IJI2</accession>
<dbReference type="Proteomes" id="UP000619079">
    <property type="component" value="Unassembled WGS sequence"/>
</dbReference>
<dbReference type="Gene3D" id="3.40.50.150">
    <property type="entry name" value="Vaccinia Virus protein VP39"/>
    <property type="match status" value="1"/>
</dbReference>
<dbReference type="InterPro" id="IPR029063">
    <property type="entry name" value="SAM-dependent_MTases_sf"/>
</dbReference>
<dbReference type="EMBL" id="JAELVR010000002">
    <property type="protein sequence ID" value="MBJ6370623.1"/>
    <property type="molecule type" value="Genomic_DNA"/>
</dbReference>
<evidence type="ECO:0000313" key="1">
    <source>
        <dbReference type="EMBL" id="MBJ6370623.1"/>
    </source>
</evidence>
<evidence type="ECO:0000313" key="2">
    <source>
        <dbReference type="Proteomes" id="UP000619079"/>
    </source>
</evidence>
<comment type="caution">
    <text evidence="1">The sequence shown here is derived from an EMBL/GenBank/DDBJ whole genome shotgun (WGS) entry which is preliminary data.</text>
</comment>